<dbReference type="HOGENOM" id="CLU_033974_0_0_12"/>
<proteinExistence type="predicted"/>
<dbReference type="PANTHER" id="PTHR41786:SF1">
    <property type="entry name" value="6-HYDROXYMETHYLPTERIN DIPHOSPHOKINASE MPTE-LIKE DOMAIN-CONTAINING PROTEIN"/>
    <property type="match status" value="1"/>
</dbReference>
<dbReference type="Proteomes" id="UP000001915">
    <property type="component" value="Chromosome"/>
</dbReference>
<dbReference type="InterPro" id="IPR002826">
    <property type="entry name" value="MptE-like"/>
</dbReference>
<name>D5U443_BRAM5</name>
<sequence length="577" mass="67527">MKISLKLHSLMKDLSGEPDASYNIEKNKDGIITASKNSRAVHSKYNINNECKRALENINKNKNLLIMYGYGLGYILKYLIENIDNYFNKNTIKTLKIIAVVEDAVLFKYSYYNIYSPDSENIFFIHKDDSINYINELIDYKNINGVNLVILPSLTKEEKDNANTLYTQILNIMEKEVSNIFTNMYFENIWTKNIIFNSEYIKDSADIAIFKDSFKGLKALLICPGPTLKHSIQYIKENRENLFIICVDTSYSVLCKHGIIPDFVITVDGGFFNSLDFVYENSHFPYLIMDMSCNKIIPKNTCCKTNLIRFTSIENLGLIEYIENFTKLSSLKASNTVATAMIDFAYYIGLDEVLLIGFDNSYPFYERHIKHALSYEYMVNKINKLKTYESYYFNAIKNNTNINNYPPTEFVFESQIEYFNEFKNKYNKMKIKRITKEAVKMESIEEGNINDFYENNLRQKALNIANNIYKKDSNESIKEAYEKLKNTLEDFRNILTDTYNNINNNLENIDNIYDKTINTIKEYQNKVSILKTILSATIIMCERGEREKKEKLIFLLMESLRNVNYFFTRISLIIKKL</sequence>
<protein>
    <recommendedName>
        <fullName evidence="2">6-hydroxymethylpterin diphosphokinase MptE-like domain-containing protein</fullName>
    </recommendedName>
</protein>
<dbReference type="OrthoDB" id="5291305at2"/>
<accession>D5U443</accession>
<dbReference type="EMBL" id="CP001959">
    <property type="protein sequence ID" value="ADG72224.1"/>
    <property type="molecule type" value="Genomic_DNA"/>
</dbReference>
<evidence type="ECO:0000256" key="1">
    <source>
        <dbReference type="SAM" id="Coils"/>
    </source>
</evidence>
<dbReference type="Pfam" id="PF01973">
    <property type="entry name" value="MptE-like"/>
    <property type="match status" value="1"/>
</dbReference>
<reference evidence="3 4" key="1">
    <citation type="journal article" date="2010" name="Stand. Genomic Sci.">
        <title>Complete genome sequence of Brachyspira murdochii type strain (56-150).</title>
        <authorList>
            <person name="Pati A."/>
            <person name="Sikorski J."/>
            <person name="Gronow S."/>
            <person name="Munk C."/>
            <person name="Lapidus A."/>
            <person name="Copeland A."/>
            <person name="Glavina Del Tio T."/>
            <person name="Nolan M."/>
            <person name="Lucas S."/>
            <person name="Chen F."/>
            <person name="Tice H."/>
            <person name="Cheng J.F."/>
            <person name="Han C."/>
            <person name="Detter J.C."/>
            <person name="Bruce D."/>
            <person name="Tapia R."/>
            <person name="Goodwin L."/>
            <person name="Pitluck S."/>
            <person name="Liolios K."/>
            <person name="Ivanova N."/>
            <person name="Mavromatis K."/>
            <person name="Mikhailova N."/>
            <person name="Chen A."/>
            <person name="Palaniappan K."/>
            <person name="Land M."/>
            <person name="Hauser L."/>
            <person name="Chang Y.J."/>
            <person name="Jeffries C.D."/>
            <person name="Spring S."/>
            <person name="Rohde M."/>
            <person name="Goker M."/>
            <person name="Bristow J."/>
            <person name="Eisen J.A."/>
            <person name="Markowitz V."/>
            <person name="Hugenholtz P."/>
            <person name="Kyrpides N.C."/>
            <person name="Klenk H.P."/>
        </authorList>
    </citation>
    <scope>NUCLEOTIDE SEQUENCE [LARGE SCALE GENOMIC DNA]</scope>
    <source>
        <strain evidence="4">ATCC 51284 / DSM 12563 / 56-150</strain>
    </source>
</reference>
<evidence type="ECO:0000313" key="3">
    <source>
        <dbReference type="EMBL" id="ADG72224.1"/>
    </source>
</evidence>
<evidence type="ECO:0000259" key="2">
    <source>
        <dbReference type="Pfam" id="PF01973"/>
    </source>
</evidence>
<keyword evidence="1" id="KW-0175">Coiled coil</keyword>
<evidence type="ECO:0000313" key="4">
    <source>
        <dbReference type="Proteomes" id="UP000001915"/>
    </source>
</evidence>
<feature type="domain" description="6-hydroxymethylpterin diphosphokinase MptE-like" evidence="2">
    <location>
        <begin position="193"/>
        <end position="362"/>
    </location>
</feature>
<dbReference type="KEGG" id="brm:Bmur_2149"/>
<organism evidence="3 4">
    <name type="scientific">Brachyspira murdochii (strain ATCC 51284 / DSM 12563 / 56-150)</name>
    <name type="common">Serpulina murdochii</name>
    <dbReference type="NCBI Taxonomy" id="526224"/>
    <lineage>
        <taxon>Bacteria</taxon>
        <taxon>Pseudomonadati</taxon>
        <taxon>Spirochaetota</taxon>
        <taxon>Spirochaetia</taxon>
        <taxon>Brachyspirales</taxon>
        <taxon>Brachyspiraceae</taxon>
        <taxon>Brachyspira</taxon>
    </lineage>
</organism>
<dbReference type="eggNOG" id="COG2604">
    <property type="taxonomic scope" value="Bacteria"/>
</dbReference>
<gene>
    <name evidence="3" type="ordered locus">Bmur_2149</name>
</gene>
<dbReference type="PANTHER" id="PTHR41786">
    <property type="entry name" value="MOTILITY ACCESSORY FACTOR MAF"/>
    <property type="match status" value="1"/>
</dbReference>
<dbReference type="STRING" id="526224.Bmur_2149"/>
<dbReference type="RefSeq" id="WP_013114595.1">
    <property type="nucleotide sequence ID" value="NC_014150.1"/>
</dbReference>
<feature type="coiled-coil region" evidence="1">
    <location>
        <begin position="470"/>
        <end position="526"/>
    </location>
</feature>
<dbReference type="AlphaFoldDB" id="D5U443"/>